<proteinExistence type="predicted"/>
<dbReference type="EMBL" id="CAXJRC010000044">
    <property type="protein sequence ID" value="CAL2108389.1"/>
    <property type="molecule type" value="Genomic_DNA"/>
</dbReference>
<dbReference type="Pfam" id="PF19328">
    <property type="entry name" value="DAP_DH_C"/>
    <property type="match status" value="1"/>
</dbReference>
<keyword evidence="2" id="KW-0560">Oxidoreductase</keyword>
<dbReference type="Proteomes" id="UP001497602">
    <property type="component" value="Unassembled WGS sequence"/>
</dbReference>
<dbReference type="EC" id="1.4.1.26" evidence="2"/>
<dbReference type="RefSeq" id="WP_348739984.1">
    <property type="nucleotide sequence ID" value="NZ_CAXJRC010000044.1"/>
</dbReference>
<comment type="caution">
    <text evidence="2">The sequence shown here is derived from an EMBL/GenBank/DDBJ whole genome shotgun (WGS) entry which is preliminary data.</text>
</comment>
<dbReference type="InterPro" id="IPR036291">
    <property type="entry name" value="NAD(P)-bd_dom_sf"/>
</dbReference>
<evidence type="ECO:0000313" key="3">
    <source>
        <dbReference type="Proteomes" id="UP001497602"/>
    </source>
</evidence>
<feature type="domain" description="2,4-diaminopentanoate dehydrogenase C-terminal" evidence="1">
    <location>
        <begin position="140"/>
        <end position="328"/>
    </location>
</feature>
<dbReference type="SUPFAM" id="SSF51735">
    <property type="entry name" value="NAD(P)-binding Rossmann-fold domains"/>
    <property type="match status" value="1"/>
</dbReference>
<dbReference type="GO" id="GO:0047530">
    <property type="term" value="F:2,4-diaminopentanoate dehydrogenase activity"/>
    <property type="evidence" value="ECO:0007669"/>
    <property type="project" value="UniProtKB-EC"/>
</dbReference>
<evidence type="ECO:0000259" key="1">
    <source>
        <dbReference type="Pfam" id="PF19328"/>
    </source>
</evidence>
<dbReference type="EC" id="1.4.1.12" evidence="2"/>
<reference evidence="2 3" key="1">
    <citation type="submission" date="2024-05" db="EMBL/GenBank/DDBJ databases">
        <authorList>
            <person name="Duchaud E."/>
        </authorList>
    </citation>
    <scope>NUCLEOTIDE SEQUENCE [LARGE SCALE GENOMIC DNA]</scope>
    <source>
        <strain evidence="2">Ena-SAMPLE-TAB-13-05-2024-13:56:06:370-140305</strain>
    </source>
</reference>
<sequence length="331" mass="35788">MITILQIGYGPLGVQIGKYIAQKSTVKTIAAVDINPLLKGKSLSELDKELPTNVIIFSSVEEALNNLKTKPDVAIITTVSSLEKLIPQVKEVAKFGIPVISTCEELSYPWKLQPKLSKQLDTICKENNITCLGTGVNPGFLMDYLPSVFTSISKDVSHILVERVQDATSRRIPFQQKIGAGLTIDTFREKEATGKLRHVGLQESVYLLANTIGIELDKVTESLDPVIAEADVASKAIKVKKGEARGVEQIAHGYKNGECKIKMHFKAAIGEPRSFDKVTIKGIPNFSSEIEGGINGDIATCAITINCINSILKAPVGLQTMATVAVPGFIN</sequence>
<dbReference type="CDD" id="cd24146">
    <property type="entry name" value="nat-AmDH_N_like"/>
    <property type="match status" value="1"/>
</dbReference>
<dbReference type="Gene3D" id="3.40.50.720">
    <property type="entry name" value="NAD(P)-binding Rossmann-like Domain"/>
    <property type="match status" value="1"/>
</dbReference>
<keyword evidence="3" id="KW-1185">Reference proteome</keyword>
<dbReference type="InterPro" id="IPR045760">
    <property type="entry name" value="DAP_DH_C"/>
</dbReference>
<evidence type="ECO:0000313" key="2">
    <source>
        <dbReference type="EMBL" id="CAL2108389.1"/>
    </source>
</evidence>
<organism evidence="2 3">
    <name type="scientific">Tenacibaculum vairaonense</name>
    <dbReference type="NCBI Taxonomy" id="3137860"/>
    <lineage>
        <taxon>Bacteria</taxon>
        <taxon>Pseudomonadati</taxon>
        <taxon>Bacteroidota</taxon>
        <taxon>Flavobacteriia</taxon>
        <taxon>Flavobacteriales</taxon>
        <taxon>Flavobacteriaceae</taxon>
        <taxon>Tenacibaculum</taxon>
    </lineage>
</organism>
<gene>
    <name evidence="2" type="ORF">T190115A13A_70162</name>
</gene>
<accession>A0ABP1FDF8</accession>
<protein>
    <submittedName>
        <fullName evidence="2">2,4-diaminopentanoate dehydrogenase</fullName>
        <ecNumber evidence="2">1.4.1.12</ecNumber>
        <ecNumber evidence="2">1.4.1.26</ecNumber>
    </submittedName>
</protein>
<name>A0ABP1FDF8_9FLAO</name>